<dbReference type="AlphaFoldDB" id="A0AAD6C0B3"/>
<evidence type="ECO:0000313" key="2">
    <source>
        <dbReference type="EMBL" id="KAJ5439982.1"/>
    </source>
</evidence>
<gene>
    <name evidence="2" type="ORF">N7458_010980</name>
</gene>
<dbReference type="EMBL" id="JAPVEA010000008">
    <property type="protein sequence ID" value="KAJ5439982.1"/>
    <property type="molecule type" value="Genomic_DNA"/>
</dbReference>
<organism evidence="2 3">
    <name type="scientific">Penicillium daleae</name>
    <dbReference type="NCBI Taxonomy" id="63821"/>
    <lineage>
        <taxon>Eukaryota</taxon>
        <taxon>Fungi</taxon>
        <taxon>Dikarya</taxon>
        <taxon>Ascomycota</taxon>
        <taxon>Pezizomycotina</taxon>
        <taxon>Eurotiomycetes</taxon>
        <taxon>Eurotiomycetidae</taxon>
        <taxon>Eurotiales</taxon>
        <taxon>Aspergillaceae</taxon>
        <taxon>Penicillium</taxon>
    </lineage>
</organism>
<reference evidence="2" key="2">
    <citation type="journal article" date="2023" name="IMA Fungus">
        <title>Comparative genomic study of the Penicillium genus elucidates a diverse pangenome and 15 lateral gene transfer events.</title>
        <authorList>
            <person name="Petersen C."/>
            <person name="Sorensen T."/>
            <person name="Nielsen M.R."/>
            <person name="Sondergaard T.E."/>
            <person name="Sorensen J.L."/>
            <person name="Fitzpatrick D.A."/>
            <person name="Frisvad J.C."/>
            <person name="Nielsen K.L."/>
        </authorList>
    </citation>
    <scope>NUCLEOTIDE SEQUENCE</scope>
    <source>
        <strain evidence="2">IBT 16125</strain>
    </source>
</reference>
<comment type="caution">
    <text evidence="2">The sequence shown here is derived from an EMBL/GenBank/DDBJ whole genome shotgun (WGS) entry which is preliminary data.</text>
</comment>
<dbReference type="RefSeq" id="XP_056763211.1">
    <property type="nucleotide sequence ID" value="XM_056914362.1"/>
</dbReference>
<keyword evidence="3" id="KW-1185">Reference proteome</keyword>
<protein>
    <submittedName>
        <fullName evidence="2">Kinetochore Mis14</fullName>
    </submittedName>
</protein>
<dbReference type="PANTHER" id="PTHR31749:SF3">
    <property type="entry name" value="KINETOCHORE-ASSOCIATED PROTEIN NSL1 HOMOLOG"/>
    <property type="match status" value="1"/>
</dbReference>
<dbReference type="GO" id="GO:0000444">
    <property type="term" value="C:MIS12/MIND type complex"/>
    <property type="evidence" value="ECO:0007669"/>
    <property type="project" value="TreeGrafter"/>
</dbReference>
<dbReference type="Pfam" id="PF08641">
    <property type="entry name" value="Mis14"/>
    <property type="match status" value="1"/>
</dbReference>
<dbReference type="InterPro" id="IPR013950">
    <property type="entry name" value="Mis14/Nsl1"/>
</dbReference>
<dbReference type="GeneID" id="81604605"/>
<proteinExistence type="predicted"/>
<dbReference type="PANTHER" id="PTHR31749">
    <property type="entry name" value="KINETOCHORE-ASSOCIATED PROTEIN NSL1 HOMOLOG"/>
    <property type="match status" value="1"/>
</dbReference>
<reference evidence="2" key="1">
    <citation type="submission" date="2022-12" db="EMBL/GenBank/DDBJ databases">
        <authorList>
            <person name="Petersen C."/>
        </authorList>
    </citation>
    <scope>NUCLEOTIDE SEQUENCE</scope>
    <source>
        <strain evidence="2">IBT 16125</strain>
    </source>
</reference>
<evidence type="ECO:0000256" key="1">
    <source>
        <dbReference type="SAM" id="MobiDB-lite"/>
    </source>
</evidence>
<feature type="compositionally biased region" description="Polar residues" evidence="1">
    <location>
        <begin position="190"/>
        <end position="201"/>
    </location>
</feature>
<feature type="compositionally biased region" description="Acidic residues" evidence="1">
    <location>
        <begin position="146"/>
        <end position="169"/>
    </location>
</feature>
<dbReference type="GO" id="GO:0000070">
    <property type="term" value="P:mitotic sister chromatid segregation"/>
    <property type="evidence" value="ECO:0007669"/>
    <property type="project" value="InterPro"/>
</dbReference>
<dbReference type="Proteomes" id="UP001213681">
    <property type="component" value="Unassembled WGS sequence"/>
</dbReference>
<accession>A0AAD6C0B3</accession>
<name>A0AAD6C0B3_9EURO</name>
<evidence type="ECO:0000313" key="3">
    <source>
        <dbReference type="Proteomes" id="UP001213681"/>
    </source>
</evidence>
<feature type="region of interest" description="Disordered" evidence="1">
    <location>
        <begin position="145"/>
        <end position="221"/>
    </location>
</feature>
<sequence>MAAPHYRKVELQSPADFTYLYANTVALSRQKLDLNLPPSATNDDKPDPMRERVRELVDEYITRTFTTASSSISINGLDSSSPAFPFPAAFTAPETVEYEPFDAELAARVSTLYAQLESLTTTVAQLRREAPRKAAKAYAAQLAGLIEEESKEDDELDEQDEDKDEDGNENAESRDRTAQDAEAMDVDVNTGATGSEPASTNAKRRSRRGHPDPAWTLDIPLGTDEEAERWRSGDIAEVYESTLRTLQRLQGEGDAEIGGAAGSGSEGNALATTVGKAERAGRAAEVVESM</sequence>